<reference evidence="5 6" key="1">
    <citation type="submission" date="2021-04" db="EMBL/GenBank/DDBJ databases">
        <title>Ruania sp. nov., isolated from sandy soil of mangrove forest.</title>
        <authorList>
            <person name="Ge X."/>
            <person name="Huang R."/>
            <person name="Liu W."/>
        </authorList>
    </citation>
    <scope>NUCLEOTIDE SEQUENCE [LARGE SCALE GENOMIC DNA]</scope>
    <source>
        <strain evidence="5 6">N2-46</strain>
    </source>
</reference>
<comment type="caution">
    <text evidence="5">The sequence shown here is derived from an EMBL/GenBank/DDBJ whole genome shotgun (WGS) entry which is preliminary data.</text>
</comment>
<dbReference type="SMART" id="SM00342">
    <property type="entry name" value="HTH_ARAC"/>
    <property type="match status" value="1"/>
</dbReference>
<evidence type="ECO:0000313" key="5">
    <source>
        <dbReference type="EMBL" id="MBZ2195878.1"/>
    </source>
</evidence>
<evidence type="ECO:0000256" key="2">
    <source>
        <dbReference type="ARBA" id="ARBA00023125"/>
    </source>
</evidence>
<dbReference type="SUPFAM" id="SSF46689">
    <property type="entry name" value="Homeodomain-like"/>
    <property type="match status" value="2"/>
</dbReference>
<keyword evidence="1" id="KW-0805">Transcription regulation</keyword>
<dbReference type="RefSeq" id="WP_223404244.1">
    <property type="nucleotide sequence ID" value="NZ_JAGSHT010000007.1"/>
</dbReference>
<dbReference type="InterPro" id="IPR009057">
    <property type="entry name" value="Homeodomain-like_sf"/>
</dbReference>
<gene>
    <name evidence="5" type="ORF">KCQ71_06925</name>
</gene>
<evidence type="ECO:0000259" key="4">
    <source>
        <dbReference type="PROSITE" id="PS01124"/>
    </source>
</evidence>
<organism evidence="5 6">
    <name type="scientific">Occultella gossypii</name>
    <dbReference type="NCBI Taxonomy" id="2800820"/>
    <lineage>
        <taxon>Bacteria</taxon>
        <taxon>Bacillati</taxon>
        <taxon>Actinomycetota</taxon>
        <taxon>Actinomycetes</taxon>
        <taxon>Micrococcales</taxon>
        <taxon>Ruaniaceae</taxon>
        <taxon>Occultella</taxon>
    </lineage>
</organism>
<dbReference type="Pfam" id="PF12852">
    <property type="entry name" value="Cupin_6"/>
    <property type="match status" value="1"/>
</dbReference>
<dbReference type="InterPro" id="IPR032783">
    <property type="entry name" value="AraC_lig"/>
</dbReference>
<dbReference type="PANTHER" id="PTHR46796:SF7">
    <property type="entry name" value="ARAC FAMILY TRANSCRIPTIONAL REGULATOR"/>
    <property type="match status" value="1"/>
</dbReference>
<dbReference type="EMBL" id="JAGSHT010000007">
    <property type="protein sequence ID" value="MBZ2195878.1"/>
    <property type="molecule type" value="Genomic_DNA"/>
</dbReference>
<dbReference type="InterPro" id="IPR018062">
    <property type="entry name" value="HTH_AraC-typ_CS"/>
</dbReference>
<dbReference type="Proteomes" id="UP000826651">
    <property type="component" value="Unassembled WGS sequence"/>
</dbReference>
<dbReference type="Gene3D" id="1.10.10.60">
    <property type="entry name" value="Homeodomain-like"/>
    <property type="match status" value="2"/>
</dbReference>
<proteinExistence type="predicted"/>
<dbReference type="InterPro" id="IPR020449">
    <property type="entry name" value="Tscrpt_reg_AraC-type_HTH"/>
</dbReference>
<keyword evidence="2" id="KW-0238">DNA-binding</keyword>
<evidence type="ECO:0000256" key="1">
    <source>
        <dbReference type="ARBA" id="ARBA00023015"/>
    </source>
</evidence>
<evidence type="ECO:0000256" key="3">
    <source>
        <dbReference type="ARBA" id="ARBA00023163"/>
    </source>
</evidence>
<feature type="domain" description="HTH araC/xylS-type" evidence="4">
    <location>
        <begin position="203"/>
        <end position="300"/>
    </location>
</feature>
<dbReference type="PROSITE" id="PS01124">
    <property type="entry name" value="HTH_ARAC_FAMILY_2"/>
    <property type="match status" value="1"/>
</dbReference>
<keyword evidence="6" id="KW-1185">Reference proteome</keyword>
<dbReference type="PANTHER" id="PTHR46796">
    <property type="entry name" value="HTH-TYPE TRANSCRIPTIONAL ACTIVATOR RHAS-RELATED"/>
    <property type="match status" value="1"/>
</dbReference>
<dbReference type="InterPro" id="IPR050204">
    <property type="entry name" value="AraC_XylS_family_regulators"/>
</dbReference>
<keyword evidence="3" id="KW-0804">Transcription</keyword>
<name>A0ABS7S9F7_9MICO</name>
<dbReference type="InterPro" id="IPR018060">
    <property type="entry name" value="HTH_AraC"/>
</dbReference>
<sequence>MRLPPASAAISTDEAAAIDELLGRMRWSAGGIERLQLMPGHARRVRGAGVRFVYVVSGTAVLPGLPVEAAAGSAIATTGDVRVQPGDFVLLPRGGAYEVRTEPAAAGASLVTGTLALAAAPFERITDLMPAVLFSCGFRLAEPAYGGLLGMIDAELARARPGGPAVLDRLIDLVVSAALRAWLERGCASARTWLTQLRDPQLRRALEAIHAEPGSPWTVTALARVANASRSQFSERFRISVGESPARYVTGVRMRRAEELLLAGRPVSEIAFGLGYDSDEGFSRAFRRHSGSAPSDWRRSHRRAATDAVLTSA</sequence>
<dbReference type="PROSITE" id="PS00041">
    <property type="entry name" value="HTH_ARAC_FAMILY_1"/>
    <property type="match status" value="1"/>
</dbReference>
<dbReference type="PRINTS" id="PR00032">
    <property type="entry name" value="HTHARAC"/>
</dbReference>
<protein>
    <submittedName>
        <fullName evidence="5">Helix-turn-helix transcriptional regulator</fullName>
    </submittedName>
</protein>
<dbReference type="Pfam" id="PF12833">
    <property type="entry name" value="HTH_18"/>
    <property type="match status" value="1"/>
</dbReference>
<accession>A0ABS7S9F7</accession>
<evidence type="ECO:0000313" key="6">
    <source>
        <dbReference type="Proteomes" id="UP000826651"/>
    </source>
</evidence>